<protein>
    <recommendedName>
        <fullName evidence="4">Required for respiratory growth protein 9, mitochondrial</fullName>
    </recommendedName>
</protein>
<keyword evidence="8" id="KW-1185">Reference proteome</keyword>
<dbReference type="AlphaFoldDB" id="A0AA38X761"/>
<dbReference type="InterPro" id="IPR010487">
    <property type="entry name" value="NGRN/Rrg9"/>
</dbReference>
<dbReference type="Proteomes" id="UP001172673">
    <property type="component" value="Unassembled WGS sequence"/>
</dbReference>
<name>A0AA38X761_9EURO</name>
<organism evidence="7 8">
    <name type="scientific">Cladophialophora chaetospira</name>
    <dbReference type="NCBI Taxonomy" id="386627"/>
    <lineage>
        <taxon>Eukaryota</taxon>
        <taxon>Fungi</taxon>
        <taxon>Dikarya</taxon>
        <taxon>Ascomycota</taxon>
        <taxon>Pezizomycotina</taxon>
        <taxon>Eurotiomycetes</taxon>
        <taxon>Chaetothyriomycetidae</taxon>
        <taxon>Chaetothyriales</taxon>
        <taxon>Herpotrichiellaceae</taxon>
        <taxon>Cladophialophora</taxon>
    </lineage>
</organism>
<reference evidence="7" key="1">
    <citation type="submission" date="2022-10" db="EMBL/GenBank/DDBJ databases">
        <title>Culturing micro-colonial fungi from biological soil crusts in the Mojave desert and describing Neophaeococcomyces mojavensis, and introducing the new genera and species Taxawa tesnikishii.</title>
        <authorList>
            <person name="Kurbessoian T."/>
            <person name="Stajich J.E."/>
        </authorList>
    </citation>
    <scope>NUCLEOTIDE SEQUENCE</scope>
    <source>
        <strain evidence="7">TK_41</strain>
    </source>
</reference>
<feature type="compositionally biased region" description="Low complexity" evidence="6">
    <location>
        <begin position="59"/>
        <end position="72"/>
    </location>
</feature>
<proteinExistence type="inferred from homology"/>
<dbReference type="PANTHER" id="PTHR13475">
    <property type="entry name" value="NEUGRIN"/>
    <property type="match status" value="1"/>
</dbReference>
<dbReference type="GO" id="GO:0005634">
    <property type="term" value="C:nucleus"/>
    <property type="evidence" value="ECO:0007669"/>
    <property type="project" value="TreeGrafter"/>
</dbReference>
<comment type="subcellular location">
    <subcellularLocation>
        <location evidence="2">Mitochondrion</location>
    </subcellularLocation>
</comment>
<dbReference type="EMBL" id="JAPDRK010000010">
    <property type="protein sequence ID" value="KAJ9608105.1"/>
    <property type="molecule type" value="Genomic_DNA"/>
</dbReference>
<accession>A0AA38X761</accession>
<dbReference type="PANTHER" id="PTHR13475:SF3">
    <property type="entry name" value="NEUGRIN"/>
    <property type="match status" value="1"/>
</dbReference>
<evidence type="ECO:0000256" key="4">
    <source>
        <dbReference type="ARBA" id="ARBA00013566"/>
    </source>
</evidence>
<evidence type="ECO:0000256" key="6">
    <source>
        <dbReference type="SAM" id="MobiDB-lite"/>
    </source>
</evidence>
<gene>
    <name evidence="7" type="primary">RRG9</name>
    <name evidence="7" type="ORF">H2200_007093</name>
</gene>
<evidence type="ECO:0000256" key="3">
    <source>
        <dbReference type="ARBA" id="ARBA00010895"/>
    </source>
</evidence>
<keyword evidence="5" id="KW-0809">Transit peptide</keyword>
<comment type="caution">
    <text evidence="7">The sequence shown here is derived from an EMBL/GenBank/DDBJ whole genome shotgun (WGS) entry which is preliminary data.</text>
</comment>
<dbReference type="Pfam" id="PF06413">
    <property type="entry name" value="Neugrin"/>
    <property type="match status" value="1"/>
</dbReference>
<dbReference type="GO" id="GO:0005739">
    <property type="term" value="C:mitochondrion"/>
    <property type="evidence" value="ECO:0007669"/>
    <property type="project" value="UniProtKB-SubCell"/>
</dbReference>
<feature type="region of interest" description="Disordered" evidence="6">
    <location>
        <begin position="1"/>
        <end position="120"/>
    </location>
</feature>
<evidence type="ECO:0000256" key="5">
    <source>
        <dbReference type="ARBA" id="ARBA00022946"/>
    </source>
</evidence>
<comment type="function">
    <text evidence="1">Required for respiratory activity and maintenance and expression of the mitochondrial genome.</text>
</comment>
<evidence type="ECO:0000313" key="7">
    <source>
        <dbReference type="EMBL" id="KAJ9608105.1"/>
    </source>
</evidence>
<evidence type="ECO:0000313" key="8">
    <source>
        <dbReference type="Proteomes" id="UP001172673"/>
    </source>
</evidence>
<comment type="similarity">
    <text evidence="3">Belongs to the RRG9 family.</text>
</comment>
<sequence length="226" mass="25815">MTIIDGPNPTNAEKREQSLNIDGQEGDGGIIITSNKQTLRDKQGRPWTKNTPSTGEGAGAHVVGVGVSIPAAPKRKKKPRIELRDLAVKPKKKAREPWQAQKGALENKFGDEGWNPRKRLSPDAMEGIRALHEEDPERWSTPVLAEHFKVSPEAIRRILKSKWKPKDDLESQKRKERWARRHDRIWDHQAELGLRPPREKDRAVADPETFDEEMRAKEMLDIARRA</sequence>
<evidence type="ECO:0000256" key="2">
    <source>
        <dbReference type="ARBA" id="ARBA00004173"/>
    </source>
</evidence>
<evidence type="ECO:0000256" key="1">
    <source>
        <dbReference type="ARBA" id="ARBA00003548"/>
    </source>
</evidence>